<evidence type="ECO:0000313" key="16">
    <source>
        <dbReference type="Ensembl" id="ENSCLMP00005028599.1"/>
    </source>
</evidence>
<dbReference type="InterPro" id="IPR045267">
    <property type="entry name" value="CDK11/PITSLRE_STKc"/>
</dbReference>
<proteinExistence type="inferred from homology"/>
<evidence type="ECO:0000256" key="3">
    <source>
        <dbReference type="ARBA" id="ARBA00012425"/>
    </source>
</evidence>
<keyword evidence="9" id="KW-0067">ATP-binding</keyword>
<dbReference type="Pfam" id="PF00069">
    <property type="entry name" value="Pkinase"/>
    <property type="match status" value="1"/>
</dbReference>
<dbReference type="InterPro" id="IPR008271">
    <property type="entry name" value="Ser/Thr_kinase_AS"/>
</dbReference>
<feature type="compositionally biased region" description="Basic and acidic residues" evidence="14">
    <location>
        <begin position="90"/>
        <end position="155"/>
    </location>
</feature>
<evidence type="ECO:0000256" key="10">
    <source>
        <dbReference type="ARBA" id="ARBA00023306"/>
    </source>
</evidence>
<dbReference type="GO" id="GO:0007346">
    <property type="term" value="P:regulation of mitotic cell cycle"/>
    <property type="evidence" value="ECO:0007669"/>
    <property type="project" value="TreeGrafter"/>
</dbReference>
<reference evidence="16" key="2">
    <citation type="submission" date="2025-09" db="UniProtKB">
        <authorList>
            <consortium name="Ensembl"/>
        </authorList>
    </citation>
    <scope>IDENTIFICATION</scope>
</reference>
<feature type="compositionally biased region" description="Low complexity" evidence="14">
    <location>
        <begin position="240"/>
        <end position="250"/>
    </location>
</feature>
<evidence type="ECO:0000256" key="1">
    <source>
        <dbReference type="ARBA" id="ARBA00001946"/>
    </source>
</evidence>
<feature type="compositionally biased region" description="Basic and acidic residues" evidence="14">
    <location>
        <begin position="166"/>
        <end position="191"/>
    </location>
</feature>
<dbReference type="GO" id="GO:0005634">
    <property type="term" value="C:nucleus"/>
    <property type="evidence" value="ECO:0007669"/>
    <property type="project" value="UniProtKB-ARBA"/>
</dbReference>
<protein>
    <recommendedName>
        <fullName evidence="3">cyclin-dependent kinase</fullName>
        <ecNumber evidence="3">2.7.11.22</ecNumber>
    </recommendedName>
    <alternativeName>
        <fullName evidence="13">Galactosyltransferase-associated protein kinase p58/GTA</fullName>
    </alternativeName>
</protein>
<evidence type="ECO:0000256" key="9">
    <source>
        <dbReference type="ARBA" id="ARBA00022840"/>
    </source>
</evidence>
<dbReference type="EC" id="2.7.11.22" evidence="3"/>
<dbReference type="Ensembl" id="ENSCLMT00005029863.1">
    <property type="protein sequence ID" value="ENSCLMP00005028599.1"/>
    <property type="gene ID" value="ENSCLMG00005010941.1"/>
</dbReference>
<feature type="compositionally biased region" description="Acidic residues" evidence="14">
    <location>
        <begin position="217"/>
        <end position="239"/>
    </location>
</feature>
<dbReference type="PANTHER" id="PTHR24056">
    <property type="entry name" value="CELL DIVISION PROTEIN KINASE"/>
    <property type="match status" value="1"/>
</dbReference>
<feature type="region of interest" description="Disordered" evidence="14">
    <location>
        <begin position="684"/>
        <end position="744"/>
    </location>
</feature>
<dbReference type="Proteomes" id="UP000694565">
    <property type="component" value="Unplaced"/>
</dbReference>
<evidence type="ECO:0000256" key="12">
    <source>
        <dbReference type="ARBA" id="ARBA00048367"/>
    </source>
</evidence>
<evidence type="ECO:0000256" key="5">
    <source>
        <dbReference type="ARBA" id="ARBA00022553"/>
    </source>
</evidence>
<dbReference type="Gene3D" id="3.30.200.20">
    <property type="entry name" value="Phosphorylase Kinase, domain 1"/>
    <property type="match status" value="1"/>
</dbReference>
<dbReference type="SMART" id="SM00220">
    <property type="entry name" value="S_TKc"/>
    <property type="match status" value="1"/>
</dbReference>
<comment type="cofactor">
    <cofactor evidence="1">
        <name>Mg(2+)</name>
        <dbReference type="ChEBI" id="CHEBI:18420"/>
    </cofactor>
</comment>
<evidence type="ECO:0000256" key="2">
    <source>
        <dbReference type="ARBA" id="ARBA00006485"/>
    </source>
</evidence>
<evidence type="ECO:0000256" key="11">
    <source>
        <dbReference type="ARBA" id="ARBA00047811"/>
    </source>
</evidence>
<keyword evidence="4" id="KW-0723">Serine/threonine-protein kinase</keyword>
<evidence type="ECO:0000256" key="13">
    <source>
        <dbReference type="ARBA" id="ARBA00079859"/>
    </source>
</evidence>
<evidence type="ECO:0000256" key="8">
    <source>
        <dbReference type="ARBA" id="ARBA00022777"/>
    </source>
</evidence>
<dbReference type="GO" id="GO:0004693">
    <property type="term" value="F:cyclin-dependent protein serine/threonine kinase activity"/>
    <property type="evidence" value="ECO:0007669"/>
    <property type="project" value="UniProtKB-EC"/>
</dbReference>
<dbReference type="CDD" id="cd07843">
    <property type="entry name" value="STKc_CDC2L1"/>
    <property type="match status" value="1"/>
</dbReference>
<reference evidence="16" key="1">
    <citation type="submission" date="2025-08" db="UniProtKB">
        <authorList>
            <consortium name="Ensembl"/>
        </authorList>
    </citation>
    <scope>IDENTIFICATION</scope>
</reference>
<dbReference type="GeneTree" id="ENSGT00940000158459"/>
<feature type="compositionally biased region" description="Basic and acidic residues" evidence="14">
    <location>
        <begin position="68"/>
        <end position="82"/>
    </location>
</feature>
<dbReference type="InterPro" id="IPR000719">
    <property type="entry name" value="Prot_kinase_dom"/>
</dbReference>
<comment type="catalytic activity">
    <reaction evidence="11">
        <text>L-threonyl-[protein] + ATP = O-phospho-L-threonyl-[protein] + ADP + H(+)</text>
        <dbReference type="Rhea" id="RHEA:46608"/>
        <dbReference type="Rhea" id="RHEA-COMP:11060"/>
        <dbReference type="Rhea" id="RHEA-COMP:11605"/>
        <dbReference type="ChEBI" id="CHEBI:15378"/>
        <dbReference type="ChEBI" id="CHEBI:30013"/>
        <dbReference type="ChEBI" id="CHEBI:30616"/>
        <dbReference type="ChEBI" id="CHEBI:61977"/>
        <dbReference type="ChEBI" id="CHEBI:456216"/>
        <dbReference type="EC" id="2.7.11.22"/>
    </reaction>
</comment>
<dbReference type="Gene3D" id="1.10.510.10">
    <property type="entry name" value="Transferase(Phosphotransferase) domain 1"/>
    <property type="match status" value="1"/>
</dbReference>
<dbReference type="FunFam" id="3.30.200.20:FF:000054">
    <property type="entry name" value="Cyclin-dependent kinase 11B"/>
    <property type="match status" value="1"/>
</dbReference>
<evidence type="ECO:0000256" key="14">
    <source>
        <dbReference type="SAM" id="MobiDB-lite"/>
    </source>
</evidence>
<feature type="compositionally biased region" description="Acidic residues" evidence="14">
    <location>
        <begin position="287"/>
        <end position="302"/>
    </location>
</feature>
<evidence type="ECO:0000259" key="15">
    <source>
        <dbReference type="PROSITE" id="PS50011"/>
    </source>
</evidence>
<keyword evidence="6" id="KW-0808">Transferase</keyword>
<feature type="compositionally biased region" description="Acidic residues" evidence="14">
    <location>
        <begin position="319"/>
        <end position="334"/>
    </location>
</feature>
<evidence type="ECO:0000256" key="4">
    <source>
        <dbReference type="ARBA" id="ARBA00022527"/>
    </source>
</evidence>
<feature type="compositionally biased region" description="Low complexity" evidence="14">
    <location>
        <begin position="206"/>
        <end position="216"/>
    </location>
</feature>
<dbReference type="InterPro" id="IPR011009">
    <property type="entry name" value="Kinase-like_dom_sf"/>
</dbReference>
<organism evidence="16 17">
    <name type="scientific">Cyclopterus lumpus</name>
    <name type="common">Lumpsucker</name>
    <dbReference type="NCBI Taxonomy" id="8103"/>
    <lineage>
        <taxon>Eukaryota</taxon>
        <taxon>Metazoa</taxon>
        <taxon>Chordata</taxon>
        <taxon>Craniata</taxon>
        <taxon>Vertebrata</taxon>
        <taxon>Euteleostomi</taxon>
        <taxon>Actinopterygii</taxon>
        <taxon>Neopterygii</taxon>
        <taxon>Teleostei</taxon>
        <taxon>Neoteleostei</taxon>
        <taxon>Acanthomorphata</taxon>
        <taxon>Eupercaria</taxon>
        <taxon>Perciformes</taxon>
        <taxon>Cottioidei</taxon>
        <taxon>Cottales</taxon>
        <taxon>Cyclopteridae</taxon>
        <taxon>Cyclopterus</taxon>
    </lineage>
</organism>
<feature type="compositionally biased region" description="Basic and acidic residues" evidence="14">
    <location>
        <begin position="19"/>
        <end position="60"/>
    </location>
</feature>
<keyword evidence="10" id="KW-0131">Cell cycle</keyword>
<dbReference type="FunFam" id="1.10.510.10:FF:000124">
    <property type="entry name" value="cyclin-dependent kinase 11B isoform X1"/>
    <property type="match status" value="1"/>
</dbReference>
<comment type="catalytic activity">
    <reaction evidence="12">
        <text>L-seryl-[protein] + ATP = O-phospho-L-seryl-[protein] + ADP + H(+)</text>
        <dbReference type="Rhea" id="RHEA:17989"/>
        <dbReference type="Rhea" id="RHEA-COMP:9863"/>
        <dbReference type="Rhea" id="RHEA-COMP:11604"/>
        <dbReference type="ChEBI" id="CHEBI:15378"/>
        <dbReference type="ChEBI" id="CHEBI:29999"/>
        <dbReference type="ChEBI" id="CHEBI:30616"/>
        <dbReference type="ChEBI" id="CHEBI:83421"/>
        <dbReference type="ChEBI" id="CHEBI:456216"/>
        <dbReference type="EC" id="2.7.11.22"/>
    </reaction>
</comment>
<feature type="region of interest" description="Disordered" evidence="14">
    <location>
        <begin position="19"/>
        <end position="364"/>
    </location>
</feature>
<comment type="similarity">
    <text evidence="2">Belongs to the protein kinase superfamily. CMGC Ser/Thr protein kinase family. CDC2/CDKX subfamily.</text>
</comment>
<sequence length="744" mass="85120">MGDEKETWKVKTLDEILQEKKRRRELEEKTDPKRQKDSDDREAKRDTPEEGELRDQKMEITIRNSPYTREDSTEDRYLELPRLDSPGFFLDHRDRLEQVERQRERDRKLREQQKEQRELKERERRAEERRKERGGRREVPSHHRMLPDEYGDKPKQSHHSRSPTRIPRDRSDLSEPRKTSKEEKPEDKDLLADLQDISDSERKTSSGESSIASGSGSDEEDDDEEESSSQSEGEEEEEGSVSGSGRSEQSAGKTVKNGSPAAACVAESGPVTQHHRFNSMASTLSEDVSEAEQSVEEFEDERENGNHIPAVPESRFDHDSEESEEEEEEDDAGEGDPTPQSQTHSRSPTPEENYIPDSPPISPVELKKELPKYLPALQGCRSVEEFQCLNRIEEGTYGVVYRAKDKKTDEIVALKRLKMEKEKEGFPITSLREINTILKAQHPNIVTVREIVVGSNMDKIYIVMNYVEHDLKSLMETMKQPFLPGEVKTLMIQLLRGVRHLHDNWILHRDLKTSNLLLSHKGILKIGDFGLAREYGSPLKPYTPVVVTLWYRSPELLLGAKEYSTAVDMWSVGCIFGELLTQKPLFPGKSEIDQINKVFKDLGSPSEKIWPGYNEMPAVKKMTFTEYPYNHLRKRFGALLSDQGFDLMNKFLTYCPSKRILSDEGLKHEYFRESPLPIDPSMFPTWPAKSEQQRVKRATSPRPPEGGLGYSQLGGDDDLKDTGFHLTTSNQGASAVGPGFSLKF</sequence>
<evidence type="ECO:0000313" key="17">
    <source>
        <dbReference type="Proteomes" id="UP000694565"/>
    </source>
</evidence>
<evidence type="ECO:0000256" key="7">
    <source>
        <dbReference type="ARBA" id="ARBA00022741"/>
    </source>
</evidence>
<keyword evidence="5" id="KW-0597">Phosphoprotein</keyword>
<gene>
    <name evidence="16" type="primary">cdk11b</name>
</gene>
<dbReference type="PROSITE" id="PS50011">
    <property type="entry name" value="PROTEIN_KINASE_DOM"/>
    <property type="match status" value="1"/>
</dbReference>
<feature type="domain" description="Protein kinase" evidence="15">
    <location>
        <begin position="386"/>
        <end position="671"/>
    </location>
</feature>
<feature type="compositionally biased region" description="Polar residues" evidence="14">
    <location>
        <begin position="338"/>
        <end position="350"/>
    </location>
</feature>
<dbReference type="PANTHER" id="PTHR24056:SF107">
    <property type="entry name" value="CYCLIN-DEPENDENT KINASE 11A-RELATED"/>
    <property type="match status" value="1"/>
</dbReference>
<keyword evidence="7" id="KW-0547">Nucleotide-binding</keyword>
<dbReference type="AlphaFoldDB" id="A0A8C2ZKH5"/>
<evidence type="ECO:0000256" key="6">
    <source>
        <dbReference type="ARBA" id="ARBA00022679"/>
    </source>
</evidence>
<keyword evidence="8" id="KW-0418">Kinase</keyword>
<keyword evidence="17" id="KW-1185">Reference proteome</keyword>
<dbReference type="SUPFAM" id="SSF56112">
    <property type="entry name" value="Protein kinase-like (PK-like)"/>
    <property type="match status" value="1"/>
</dbReference>
<dbReference type="PROSITE" id="PS00108">
    <property type="entry name" value="PROTEIN_KINASE_ST"/>
    <property type="match status" value="1"/>
</dbReference>
<dbReference type="InterPro" id="IPR050108">
    <property type="entry name" value="CDK"/>
</dbReference>
<name>A0A8C2ZKH5_CYCLU</name>
<dbReference type="GO" id="GO:0005524">
    <property type="term" value="F:ATP binding"/>
    <property type="evidence" value="ECO:0007669"/>
    <property type="project" value="UniProtKB-KW"/>
</dbReference>
<accession>A0A8C2ZKH5</accession>